<dbReference type="EMBL" id="MVIM01000003">
    <property type="protein sequence ID" value="ORB67019.1"/>
    <property type="molecule type" value="Genomic_DNA"/>
</dbReference>
<evidence type="ECO:0000313" key="2">
    <source>
        <dbReference type="EMBL" id="ORB67019.1"/>
    </source>
</evidence>
<name>A0A1X0JVQ9_9MYCO</name>
<feature type="region of interest" description="Disordered" evidence="1">
    <location>
        <begin position="1"/>
        <end position="40"/>
    </location>
</feature>
<dbReference type="AlphaFoldDB" id="A0A1X0JVQ9"/>
<dbReference type="RefSeq" id="WP_083124976.1">
    <property type="nucleotide sequence ID" value="NZ_MVIM01000003.1"/>
</dbReference>
<sequence length="65" mass="7117">MRDDQDLPYDVPDADAADQQRPVSEPGLDEEAAAEPPGELPLEAAAADWQEQLETVDIDPDDDRV</sequence>
<gene>
    <name evidence="2" type="ORF">BST47_08135</name>
</gene>
<evidence type="ECO:0000313" key="3">
    <source>
        <dbReference type="Proteomes" id="UP000192411"/>
    </source>
</evidence>
<organism evidence="2 3">
    <name type="scientific">Mycolicibacterium tusciae</name>
    <dbReference type="NCBI Taxonomy" id="75922"/>
    <lineage>
        <taxon>Bacteria</taxon>
        <taxon>Bacillati</taxon>
        <taxon>Actinomycetota</taxon>
        <taxon>Actinomycetes</taxon>
        <taxon>Mycobacteriales</taxon>
        <taxon>Mycobacteriaceae</taxon>
        <taxon>Mycolicibacterium</taxon>
    </lineage>
</organism>
<protein>
    <submittedName>
        <fullName evidence="2">Uncharacterized protein</fullName>
    </submittedName>
</protein>
<comment type="caution">
    <text evidence="2">The sequence shown here is derived from an EMBL/GenBank/DDBJ whole genome shotgun (WGS) entry which is preliminary data.</text>
</comment>
<dbReference type="Proteomes" id="UP000192411">
    <property type="component" value="Unassembled WGS sequence"/>
</dbReference>
<evidence type="ECO:0000256" key="1">
    <source>
        <dbReference type="SAM" id="MobiDB-lite"/>
    </source>
</evidence>
<dbReference type="STRING" id="75922.BST47_08135"/>
<accession>A0A1X0JVQ9</accession>
<keyword evidence="3" id="KW-1185">Reference proteome</keyword>
<proteinExistence type="predicted"/>
<reference evidence="2 3" key="1">
    <citation type="submission" date="2017-02" db="EMBL/GenBank/DDBJ databases">
        <title>The new phylogeny of genus Mycobacterium.</title>
        <authorList>
            <person name="Tortoli E."/>
            <person name="Trovato A."/>
            <person name="Cirillo D.M."/>
        </authorList>
    </citation>
    <scope>NUCLEOTIDE SEQUENCE [LARGE SCALE GENOMIC DNA]</scope>
    <source>
        <strain evidence="2 3">DSM 44338</strain>
    </source>
</reference>